<evidence type="ECO:0000313" key="3">
    <source>
        <dbReference type="Proteomes" id="UP000031970"/>
    </source>
</evidence>
<name>A0ABD3ZQG0_BACIU</name>
<evidence type="ECO:0000256" key="1">
    <source>
        <dbReference type="SAM" id="Coils"/>
    </source>
</evidence>
<protein>
    <submittedName>
        <fullName evidence="2">Uncharacterized protein</fullName>
    </submittedName>
</protein>
<feature type="coiled-coil region" evidence="1">
    <location>
        <begin position="87"/>
        <end position="114"/>
    </location>
</feature>
<comment type="caution">
    <text evidence="2">The sequence shown here is derived from an EMBL/GenBank/DDBJ whole genome shotgun (WGS) entry which is preliminary data.</text>
</comment>
<dbReference type="EMBL" id="JSXS01000125">
    <property type="protein sequence ID" value="KIL30365.1"/>
    <property type="molecule type" value="Genomic_DNA"/>
</dbReference>
<evidence type="ECO:0000313" key="2">
    <source>
        <dbReference type="EMBL" id="KIL30365.1"/>
    </source>
</evidence>
<sequence length="156" mass="17596">MQTAFYVGDLNNEYGHRTKAFDHIKSRTRLIVDGIRVVTVYKMADPLAPVEDNPTASTPPITELPDELKTVLKRKSDALVVRRNRELRTLTIQLAEKNLEIAQLELNRARARAHKIIAVIDAKIDVAKKEHAVINEKVNAIKYEINSIEKGVAAYV</sequence>
<gene>
    <name evidence="2" type="ORF">B4067_1299</name>
</gene>
<reference evidence="2 3" key="1">
    <citation type="submission" date="2014-11" db="EMBL/GenBank/DDBJ databases">
        <title>Draft Genome Sequences of Nine Bacillus subtilis Strains that Form Spores with High Heat-Resistance.</title>
        <authorList>
            <person name="Krawcyk A.O."/>
            <person name="Berendsen E.M."/>
            <person name="de Jong A."/>
            <person name="Holsappel S."/>
            <person name="Eijlander R.T."/>
            <person name="Wells-Bennik M."/>
            <person name="Kuipers O.P."/>
        </authorList>
    </citation>
    <scope>NUCLEOTIDE SEQUENCE [LARGE SCALE GENOMIC DNA]</scope>
    <source>
        <strain evidence="2 3">B4067</strain>
    </source>
</reference>
<accession>A0ABD3ZQG0</accession>
<dbReference type="Proteomes" id="UP000031970">
    <property type="component" value="Unassembled WGS sequence"/>
</dbReference>
<proteinExistence type="predicted"/>
<keyword evidence="1" id="KW-0175">Coiled coil</keyword>
<dbReference type="AlphaFoldDB" id="A0ABD3ZQG0"/>
<organism evidence="2 3">
    <name type="scientific">Bacillus subtilis subsp. subtilis</name>
    <dbReference type="NCBI Taxonomy" id="135461"/>
    <lineage>
        <taxon>Bacteria</taxon>
        <taxon>Bacillati</taxon>
        <taxon>Bacillota</taxon>
        <taxon>Bacilli</taxon>
        <taxon>Bacillales</taxon>
        <taxon>Bacillaceae</taxon>
        <taxon>Bacillus</taxon>
    </lineage>
</organism>